<feature type="domain" description="Galactose oxidase-like Early set" evidence="5">
    <location>
        <begin position="612"/>
        <end position="719"/>
    </location>
</feature>
<feature type="chain" id="PRO_5046066717" description="Galactose oxidase" evidence="3">
    <location>
        <begin position="22"/>
        <end position="723"/>
    </location>
</feature>
<feature type="signal peptide" evidence="3">
    <location>
        <begin position="1"/>
        <end position="21"/>
    </location>
</feature>
<sequence>MANLRSFFPAILLLLCTGASAQLDIIGNFLRGIDPNPYDSLLPSPLQPEPANAAAEPPMKRLDHETDFAGAWEIVKEDSGVSAMHLAITRENRAIMFDAVVLGPSRAQLPANNCRRETTKNGTAVDCWAHSVELDLVTYATRPLKVLTDTWCSSGGFAADGTLVSSGGFKGGGRSARFISPCPTCNWRDYSNSLAAPRWTNRNAQNGAHRSPKLQKMMSSPWKNQLPLPVEEGRPGENDDKAKPVAGEPSPWTWQSGKTAARFGWRGGLPNRAAKGSPDLGLPCSLAGSRSESGGKMLPDLGGEVASPIARPEGRPIFGGPALWYATQQILEDGSFVVLGGRRTFNYEFMPAEKAIGTTTFDLPFLRETTDENENNLYPFIHLSTDGNLFVFANNRSILLQPRTGRILREFPVLPGGARNYPSSGMSALLPINLRGQRSDPSKRITPFPAQVLICGGSPSESFEFVKNHSIYLPALKSCGRLTITDPAAEWTIEDMPVARTIGDMLILPNGDLLVINGAGKGCAGWDYAREPVFTPLLYMPSVTRAKRWRALTPTKIPRMYHSSSAVLQDASVLVSGSNTNPGYNFTTLFPTEMRVEKLRPPYLDPSLAAQRPSIVADSVRKELGYAESFDVEFVVHEIETAREDIKVTMYAPPFTTHGFSMNQRLLVLRIEEFSATVGANGGVVRVTTPPSGVIAPPGWYMLFVVNKGVPSEAIWVHIQARV</sequence>
<evidence type="ECO:0000256" key="3">
    <source>
        <dbReference type="SAM" id="SignalP"/>
    </source>
</evidence>
<dbReference type="Proteomes" id="UP001412067">
    <property type="component" value="Unassembled WGS sequence"/>
</dbReference>
<dbReference type="InterPro" id="IPR009880">
    <property type="entry name" value="Glyoxal_oxidase_N"/>
</dbReference>
<evidence type="ECO:0000313" key="7">
    <source>
        <dbReference type="Proteomes" id="UP001412067"/>
    </source>
</evidence>
<protein>
    <recommendedName>
        <fullName evidence="8">Galactose oxidase</fullName>
    </recommendedName>
</protein>
<evidence type="ECO:0000259" key="5">
    <source>
        <dbReference type="Pfam" id="PF09118"/>
    </source>
</evidence>
<dbReference type="InterPro" id="IPR013783">
    <property type="entry name" value="Ig-like_fold"/>
</dbReference>
<feature type="domain" description="Glyoxal oxidase N-terminal" evidence="4">
    <location>
        <begin position="324"/>
        <end position="603"/>
    </location>
</feature>
<comment type="caution">
    <text evidence="6">The sequence shown here is derived from an EMBL/GenBank/DDBJ whole genome shotgun (WGS) entry which is preliminary data.</text>
</comment>
<evidence type="ECO:0008006" key="8">
    <source>
        <dbReference type="Google" id="ProtNLM"/>
    </source>
</evidence>
<proteinExistence type="predicted"/>
<dbReference type="InterPro" id="IPR011043">
    <property type="entry name" value="Gal_Oxase/kelch_b-propeller"/>
</dbReference>
<dbReference type="CDD" id="cd02851">
    <property type="entry name" value="E_set_GO_C"/>
    <property type="match status" value="1"/>
</dbReference>
<evidence type="ECO:0000256" key="2">
    <source>
        <dbReference type="SAM" id="MobiDB-lite"/>
    </source>
</evidence>
<dbReference type="SUPFAM" id="SSF50965">
    <property type="entry name" value="Galactose oxidase, central domain"/>
    <property type="match status" value="1"/>
</dbReference>
<evidence type="ECO:0000256" key="1">
    <source>
        <dbReference type="ARBA" id="ARBA00022729"/>
    </source>
</evidence>
<gene>
    <name evidence="6" type="ORF">KSP40_PGU020084</name>
</gene>
<dbReference type="InterPro" id="IPR015202">
    <property type="entry name" value="GO-like_E_set"/>
</dbReference>
<evidence type="ECO:0000313" key="6">
    <source>
        <dbReference type="EMBL" id="KAK8969919.1"/>
    </source>
</evidence>
<name>A0ABR2N2E0_9ASPA</name>
<dbReference type="PANTHER" id="PTHR32208:SF93">
    <property type="entry name" value="ALDEHYDE OXIDASE GLOX1"/>
    <property type="match status" value="1"/>
</dbReference>
<keyword evidence="1 3" id="KW-0732">Signal</keyword>
<dbReference type="EMBL" id="JBBWWR010000002">
    <property type="protein sequence ID" value="KAK8969919.1"/>
    <property type="molecule type" value="Genomic_DNA"/>
</dbReference>
<dbReference type="PANTHER" id="PTHR32208">
    <property type="entry name" value="SECRETED PROTEIN-RELATED"/>
    <property type="match status" value="1"/>
</dbReference>
<dbReference type="InterPro" id="IPR037293">
    <property type="entry name" value="Gal_Oxidase_central_sf"/>
</dbReference>
<feature type="compositionally biased region" description="Basic and acidic residues" evidence="2">
    <location>
        <begin position="231"/>
        <end position="243"/>
    </location>
</feature>
<keyword evidence="7" id="KW-1185">Reference proteome</keyword>
<dbReference type="Pfam" id="PF07250">
    <property type="entry name" value="Glyoxal_oxid_N"/>
    <property type="match status" value="2"/>
</dbReference>
<feature type="region of interest" description="Disordered" evidence="2">
    <location>
        <begin position="201"/>
        <end position="256"/>
    </location>
</feature>
<accession>A0ABR2N2E0</accession>
<dbReference type="SUPFAM" id="SSF81296">
    <property type="entry name" value="E set domains"/>
    <property type="match status" value="1"/>
</dbReference>
<dbReference type="InterPro" id="IPR014756">
    <property type="entry name" value="Ig_E-set"/>
</dbReference>
<dbReference type="Gene3D" id="2.130.10.80">
    <property type="entry name" value="Galactose oxidase/kelch, beta-propeller"/>
    <property type="match status" value="2"/>
</dbReference>
<dbReference type="Gene3D" id="2.60.40.10">
    <property type="entry name" value="Immunoglobulins"/>
    <property type="match status" value="1"/>
</dbReference>
<reference evidence="6 7" key="1">
    <citation type="journal article" date="2022" name="Nat. Plants">
        <title>Genomes of leafy and leafless Platanthera orchids illuminate the evolution of mycoheterotrophy.</title>
        <authorList>
            <person name="Li M.H."/>
            <person name="Liu K.W."/>
            <person name="Li Z."/>
            <person name="Lu H.C."/>
            <person name="Ye Q.L."/>
            <person name="Zhang D."/>
            <person name="Wang J.Y."/>
            <person name="Li Y.F."/>
            <person name="Zhong Z.M."/>
            <person name="Liu X."/>
            <person name="Yu X."/>
            <person name="Liu D.K."/>
            <person name="Tu X.D."/>
            <person name="Liu B."/>
            <person name="Hao Y."/>
            <person name="Liao X.Y."/>
            <person name="Jiang Y.T."/>
            <person name="Sun W.H."/>
            <person name="Chen J."/>
            <person name="Chen Y.Q."/>
            <person name="Ai Y."/>
            <person name="Zhai J.W."/>
            <person name="Wu S.S."/>
            <person name="Zhou Z."/>
            <person name="Hsiao Y.Y."/>
            <person name="Wu W.L."/>
            <person name="Chen Y.Y."/>
            <person name="Lin Y.F."/>
            <person name="Hsu J.L."/>
            <person name="Li C.Y."/>
            <person name="Wang Z.W."/>
            <person name="Zhao X."/>
            <person name="Zhong W.Y."/>
            <person name="Ma X.K."/>
            <person name="Ma L."/>
            <person name="Huang J."/>
            <person name="Chen G.Z."/>
            <person name="Huang M.Z."/>
            <person name="Huang L."/>
            <person name="Peng D.H."/>
            <person name="Luo Y.B."/>
            <person name="Zou S.Q."/>
            <person name="Chen S.P."/>
            <person name="Lan S."/>
            <person name="Tsai W.C."/>
            <person name="Van de Peer Y."/>
            <person name="Liu Z.J."/>
        </authorList>
    </citation>
    <scope>NUCLEOTIDE SEQUENCE [LARGE SCALE GENOMIC DNA]</scope>
    <source>
        <strain evidence="6">Lor288</strain>
    </source>
</reference>
<dbReference type="Pfam" id="PF09118">
    <property type="entry name" value="GO-like_E_set"/>
    <property type="match status" value="1"/>
</dbReference>
<evidence type="ECO:0000259" key="4">
    <source>
        <dbReference type="Pfam" id="PF07250"/>
    </source>
</evidence>
<feature type="domain" description="Glyoxal oxidase N-terminal" evidence="4">
    <location>
        <begin position="84"/>
        <end position="203"/>
    </location>
</feature>
<organism evidence="6 7">
    <name type="scientific">Platanthera guangdongensis</name>
    <dbReference type="NCBI Taxonomy" id="2320717"/>
    <lineage>
        <taxon>Eukaryota</taxon>
        <taxon>Viridiplantae</taxon>
        <taxon>Streptophyta</taxon>
        <taxon>Embryophyta</taxon>
        <taxon>Tracheophyta</taxon>
        <taxon>Spermatophyta</taxon>
        <taxon>Magnoliopsida</taxon>
        <taxon>Liliopsida</taxon>
        <taxon>Asparagales</taxon>
        <taxon>Orchidaceae</taxon>
        <taxon>Orchidoideae</taxon>
        <taxon>Orchideae</taxon>
        <taxon>Orchidinae</taxon>
        <taxon>Platanthera</taxon>
    </lineage>
</organism>